<gene>
    <name evidence="1" type="ORF">LCGC14_1833580</name>
</gene>
<dbReference type="AlphaFoldDB" id="A0A0F9JET5"/>
<comment type="caution">
    <text evidence="1">The sequence shown here is derived from an EMBL/GenBank/DDBJ whole genome shotgun (WGS) entry which is preliminary data.</text>
</comment>
<sequence length="334" mass="37178">MQWLSRIYGGRGGYSSEELYKIVTGKTADVYFIFPFVKNAPPEVNRILERVYRRHREQGDTKVASAIAAWTTVRRAGYVKITKSVPIWVKRSTNMEQMKIVTNYGIAVTAARMLGKGLVTSGKVVKRHPKIVRGAGLVGLGIIGQKELEKRRKRKQGYAILDHFTPDIPEPRGFKPLMKKGLQRGSKIGGRIAKAGTTSASVFVLAMMIDRILDSLSEKRAYMPTIRPDVELGRFELATLGKIEQYAGVMPSKLLQGLKTKSVAALHKTKTGVERGLLAWLLGFISAELLSRGITAPRKRQEVTFPQKFAMRGRIKETGERLPGGFQPLTKNVV</sequence>
<feature type="non-terminal residue" evidence="1">
    <location>
        <position position="334"/>
    </location>
</feature>
<reference evidence="1" key="1">
    <citation type="journal article" date="2015" name="Nature">
        <title>Complex archaea that bridge the gap between prokaryotes and eukaryotes.</title>
        <authorList>
            <person name="Spang A."/>
            <person name="Saw J.H."/>
            <person name="Jorgensen S.L."/>
            <person name="Zaremba-Niedzwiedzka K."/>
            <person name="Martijn J."/>
            <person name="Lind A.E."/>
            <person name="van Eijk R."/>
            <person name="Schleper C."/>
            <person name="Guy L."/>
            <person name="Ettema T.J."/>
        </authorList>
    </citation>
    <scope>NUCLEOTIDE SEQUENCE</scope>
</reference>
<evidence type="ECO:0000313" key="1">
    <source>
        <dbReference type="EMBL" id="KKL97527.1"/>
    </source>
</evidence>
<organism evidence="1">
    <name type="scientific">marine sediment metagenome</name>
    <dbReference type="NCBI Taxonomy" id="412755"/>
    <lineage>
        <taxon>unclassified sequences</taxon>
        <taxon>metagenomes</taxon>
        <taxon>ecological metagenomes</taxon>
    </lineage>
</organism>
<proteinExistence type="predicted"/>
<protein>
    <submittedName>
        <fullName evidence="1">Uncharacterized protein</fullName>
    </submittedName>
</protein>
<dbReference type="EMBL" id="LAZR01018146">
    <property type="protein sequence ID" value="KKL97527.1"/>
    <property type="molecule type" value="Genomic_DNA"/>
</dbReference>
<name>A0A0F9JET5_9ZZZZ</name>
<accession>A0A0F9JET5</accession>